<reference evidence="2" key="1">
    <citation type="journal article" date="2020" name="Stud. Mycol.">
        <title>101 Dothideomycetes genomes: a test case for predicting lifestyles and emergence of pathogens.</title>
        <authorList>
            <person name="Haridas S."/>
            <person name="Albert R."/>
            <person name="Binder M."/>
            <person name="Bloem J."/>
            <person name="Labutti K."/>
            <person name="Salamov A."/>
            <person name="Andreopoulos B."/>
            <person name="Baker S."/>
            <person name="Barry K."/>
            <person name="Bills G."/>
            <person name="Bluhm B."/>
            <person name="Cannon C."/>
            <person name="Castanera R."/>
            <person name="Culley D."/>
            <person name="Daum C."/>
            <person name="Ezra D."/>
            <person name="Gonzalez J."/>
            <person name="Henrissat B."/>
            <person name="Kuo A."/>
            <person name="Liang C."/>
            <person name="Lipzen A."/>
            <person name="Lutzoni F."/>
            <person name="Magnuson J."/>
            <person name="Mondo S."/>
            <person name="Nolan M."/>
            <person name="Ohm R."/>
            <person name="Pangilinan J."/>
            <person name="Park H.-J."/>
            <person name="Ramirez L."/>
            <person name="Alfaro M."/>
            <person name="Sun H."/>
            <person name="Tritt A."/>
            <person name="Yoshinaga Y."/>
            <person name="Zwiers L.-H."/>
            <person name="Turgeon B."/>
            <person name="Goodwin S."/>
            <person name="Spatafora J."/>
            <person name="Crous P."/>
            <person name="Grigoriev I."/>
        </authorList>
    </citation>
    <scope>NUCLEOTIDE SEQUENCE</scope>
    <source>
        <strain evidence="2">CBS 122681</strain>
    </source>
</reference>
<feature type="region of interest" description="Disordered" evidence="1">
    <location>
        <begin position="1"/>
        <end position="90"/>
    </location>
</feature>
<protein>
    <submittedName>
        <fullName evidence="2">Uncharacterized protein</fullName>
    </submittedName>
</protein>
<proteinExistence type="predicted"/>
<evidence type="ECO:0000313" key="2">
    <source>
        <dbReference type="EMBL" id="KAF2659595.1"/>
    </source>
</evidence>
<name>A0A6A6THW8_9PLEO</name>
<keyword evidence="3" id="KW-1185">Reference proteome</keyword>
<evidence type="ECO:0000313" key="3">
    <source>
        <dbReference type="Proteomes" id="UP000799324"/>
    </source>
</evidence>
<dbReference type="AlphaFoldDB" id="A0A6A6THW8"/>
<evidence type="ECO:0000256" key="1">
    <source>
        <dbReference type="SAM" id="MobiDB-lite"/>
    </source>
</evidence>
<gene>
    <name evidence="2" type="ORF">K491DRAFT_689203</name>
</gene>
<feature type="compositionally biased region" description="Polar residues" evidence="1">
    <location>
        <begin position="1"/>
        <end position="57"/>
    </location>
</feature>
<accession>A0A6A6THW8</accession>
<sequence>MSHNPPSKTNLGLTSDQSTMQSSKPDTESNQPQKSEGQYRSNTTPDVKNSTTLSNKTEQSREGAHPMVPEVVSHKPEAITKQGTGTDRAETFDNDFHYERKYELLQAIRNAKSFIPNLEKRIRVVDERLKAWDEDQDEHHKFAMKAGPEGLYMLCSNTRAFLEDYEKNKANNLMLHRRFELQMDIENILSQSGWEGDVLGALWLWKCFLEQEKKFLKITQETHDIIREKINHFFHFQPASKGPM</sequence>
<dbReference type="EMBL" id="MU004306">
    <property type="protein sequence ID" value="KAF2659595.1"/>
    <property type="molecule type" value="Genomic_DNA"/>
</dbReference>
<organism evidence="2 3">
    <name type="scientific">Lophiostoma macrostomum CBS 122681</name>
    <dbReference type="NCBI Taxonomy" id="1314788"/>
    <lineage>
        <taxon>Eukaryota</taxon>
        <taxon>Fungi</taxon>
        <taxon>Dikarya</taxon>
        <taxon>Ascomycota</taxon>
        <taxon>Pezizomycotina</taxon>
        <taxon>Dothideomycetes</taxon>
        <taxon>Pleosporomycetidae</taxon>
        <taxon>Pleosporales</taxon>
        <taxon>Lophiostomataceae</taxon>
        <taxon>Lophiostoma</taxon>
    </lineage>
</organism>
<dbReference type="Proteomes" id="UP000799324">
    <property type="component" value="Unassembled WGS sequence"/>
</dbReference>